<dbReference type="Proteomes" id="UP000481583">
    <property type="component" value="Unassembled WGS sequence"/>
</dbReference>
<organism evidence="1 2">
    <name type="scientific">Streptomyces coryli</name>
    <dbReference type="NCBI Taxonomy" id="1128680"/>
    <lineage>
        <taxon>Bacteria</taxon>
        <taxon>Bacillati</taxon>
        <taxon>Actinomycetota</taxon>
        <taxon>Actinomycetes</taxon>
        <taxon>Kitasatosporales</taxon>
        <taxon>Streptomycetaceae</taxon>
        <taxon>Streptomyces</taxon>
    </lineage>
</organism>
<reference evidence="1 2" key="1">
    <citation type="submission" date="2020-02" db="EMBL/GenBank/DDBJ databases">
        <title>Whole-genome analyses of novel actinobacteria.</title>
        <authorList>
            <person name="Sahin N."/>
        </authorList>
    </citation>
    <scope>NUCLEOTIDE SEQUENCE [LARGE SCALE GENOMIC DNA]</scope>
    <source>
        <strain evidence="1 2">A7024</strain>
    </source>
</reference>
<dbReference type="AlphaFoldDB" id="A0A6G4TVB6"/>
<name>A0A6G4TVB6_9ACTN</name>
<protein>
    <submittedName>
        <fullName evidence="1">Uncharacterized protein</fullName>
    </submittedName>
</protein>
<keyword evidence="2" id="KW-1185">Reference proteome</keyword>
<gene>
    <name evidence="1" type="ORF">G5C51_03350</name>
</gene>
<sequence>MRSDPSVTRTLAETLVDVMWYIEGTDEEQMNPDDAVKVLENAAASLGGLPQGRRAELVELLGTMAQEESDPERREFLEEFPESFGLVNDADA</sequence>
<comment type="caution">
    <text evidence="1">The sequence shown here is derived from an EMBL/GenBank/DDBJ whole genome shotgun (WGS) entry which is preliminary data.</text>
</comment>
<evidence type="ECO:0000313" key="2">
    <source>
        <dbReference type="Proteomes" id="UP000481583"/>
    </source>
</evidence>
<proteinExistence type="predicted"/>
<dbReference type="RefSeq" id="WP_165231295.1">
    <property type="nucleotide sequence ID" value="NZ_JAAKZV010000007.1"/>
</dbReference>
<evidence type="ECO:0000313" key="1">
    <source>
        <dbReference type="EMBL" id="NGN62941.1"/>
    </source>
</evidence>
<accession>A0A6G4TVB6</accession>
<dbReference type="EMBL" id="JAAKZV010000007">
    <property type="protein sequence ID" value="NGN62941.1"/>
    <property type="molecule type" value="Genomic_DNA"/>
</dbReference>